<evidence type="ECO:0000313" key="7">
    <source>
        <dbReference type="Proteomes" id="UP000477651"/>
    </source>
</evidence>
<dbReference type="CDD" id="cd04730">
    <property type="entry name" value="NPD_like"/>
    <property type="match status" value="1"/>
</dbReference>
<evidence type="ECO:0000256" key="5">
    <source>
        <dbReference type="ARBA" id="ARBA00023033"/>
    </source>
</evidence>
<dbReference type="Pfam" id="PF03060">
    <property type="entry name" value="NMO"/>
    <property type="match status" value="1"/>
</dbReference>
<dbReference type="GO" id="GO:0018580">
    <property type="term" value="F:nitronate monooxygenase activity"/>
    <property type="evidence" value="ECO:0007669"/>
    <property type="project" value="InterPro"/>
</dbReference>
<name>A0A6L9Y539_9BURK</name>
<dbReference type="SUPFAM" id="SSF51412">
    <property type="entry name" value="Inosine monophosphate dehydrogenase (IMPDH)"/>
    <property type="match status" value="1"/>
</dbReference>
<proteinExistence type="inferred from homology"/>
<dbReference type="PANTHER" id="PTHR42747">
    <property type="entry name" value="NITRONATE MONOOXYGENASE-RELATED"/>
    <property type="match status" value="1"/>
</dbReference>
<protein>
    <submittedName>
        <fullName evidence="6">Nitronate monooxygenase</fullName>
    </submittedName>
</protein>
<organism evidence="6 7">
    <name type="scientific">Pelistega ratti</name>
    <dbReference type="NCBI Taxonomy" id="2652177"/>
    <lineage>
        <taxon>Bacteria</taxon>
        <taxon>Pseudomonadati</taxon>
        <taxon>Pseudomonadota</taxon>
        <taxon>Betaproteobacteria</taxon>
        <taxon>Burkholderiales</taxon>
        <taxon>Alcaligenaceae</taxon>
        <taxon>Pelistega</taxon>
    </lineage>
</organism>
<dbReference type="Gene3D" id="3.20.20.70">
    <property type="entry name" value="Aldolase class I"/>
    <property type="match status" value="1"/>
</dbReference>
<accession>A0A6L9Y539</accession>
<dbReference type="Proteomes" id="UP000477651">
    <property type="component" value="Unassembled WGS sequence"/>
</dbReference>
<keyword evidence="4" id="KW-0560">Oxidoreductase</keyword>
<reference evidence="6 7" key="1">
    <citation type="submission" date="2020-02" db="EMBL/GenBank/DDBJ databases">
        <title>Pelistega sp. NLN82 were isolated from wild rodents of the Hainan Island.</title>
        <authorList>
            <person name="Niu N."/>
            <person name="Zhou J."/>
        </authorList>
    </citation>
    <scope>NUCLEOTIDE SEQUENCE [LARGE SCALE GENOMIC DNA]</scope>
    <source>
        <strain evidence="6 7">NLN82</strain>
    </source>
</reference>
<sequence>MQHTIVKKLYSSMRLPVIGAPMFIVANPQLIIAQCCNGIIGSMPALNARTTEQLDEQLAQITEALSTSTAPQTAPYAINQIVHTSNLRLEKDIALCEKYKTPIIITSLSAPAEVAQAIHKWGGIVLHDVISIRHAEKALEAGVDGLILVANGAGGHAGTLNPFALTSEIRRFYHGPVALSGAISTGAGILAARAIGADFAYIGTRFIATTEANASPEYKEMLIQSSAKDITYTPYFTGVAGNYLSQSIINAGIDPNILHQADKHKMNFGDNVHHAKAWKDIWGAGQGVGSIDHIMPTADLISQLETEYQQAKAYLSEGI</sequence>
<evidence type="ECO:0000256" key="3">
    <source>
        <dbReference type="ARBA" id="ARBA00022643"/>
    </source>
</evidence>
<keyword evidence="7" id="KW-1185">Reference proteome</keyword>
<evidence type="ECO:0000256" key="2">
    <source>
        <dbReference type="ARBA" id="ARBA00022630"/>
    </source>
</evidence>
<keyword evidence="2" id="KW-0285">Flavoprotein</keyword>
<evidence type="ECO:0000256" key="1">
    <source>
        <dbReference type="ARBA" id="ARBA00009881"/>
    </source>
</evidence>
<dbReference type="RefSeq" id="WP_163763723.1">
    <property type="nucleotide sequence ID" value="NZ_JAAGYR010000002.1"/>
</dbReference>
<evidence type="ECO:0000256" key="4">
    <source>
        <dbReference type="ARBA" id="ARBA00023002"/>
    </source>
</evidence>
<evidence type="ECO:0000313" key="6">
    <source>
        <dbReference type="EMBL" id="NEN74924.1"/>
    </source>
</evidence>
<comment type="caution">
    <text evidence="6">The sequence shown here is derived from an EMBL/GenBank/DDBJ whole genome shotgun (WGS) entry which is preliminary data.</text>
</comment>
<dbReference type="FunFam" id="3.20.20.70:FF:000210">
    <property type="entry name" value="2-nitropropane dioxygenase"/>
    <property type="match status" value="1"/>
</dbReference>
<dbReference type="AlphaFoldDB" id="A0A6L9Y539"/>
<keyword evidence="3" id="KW-0288">FMN</keyword>
<gene>
    <name evidence="6" type="ORF">F9B74_01085</name>
</gene>
<dbReference type="InterPro" id="IPR004136">
    <property type="entry name" value="NMO"/>
</dbReference>
<dbReference type="InterPro" id="IPR013785">
    <property type="entry name" value="Aldolase_TIM"/>
</dbReference>
<dbReference type="PANTHER" id="PTHR42747:SF4">
    <property type="entry name" value="BLR1330 PROTEIN"/>
    <property type="match status" value="1"/>
</dbReference>
<dbReference type="EMBL" id="JAAGYR010000002">
    <property type="protein sequence ID" value="NEN74924.1"/>
    <property type="molecule type" value="Genomic_DNA"/>
</dbReference>
<keyword evidence="5 6" id="KW-0503">Monooxygenase</keyword>
<comment type="similarity">
    <text evidence="1">Belongs to the nitronate monooxygenase family. NMO class I subfamily.</text>
</comment>